<comment type="caution">
    <text evidence="2">The sequence shown here is derived from an EMBL/GenBank/DDBJ whole genome shotgun (WGS) entry which is preliminary data.</text>
</comment>
<proteinExistence type="predicted"/>
<feature type="region of interest" description="Disordered" evidence="1">
    <location>
        <begin position="97"/>
        <end position="180"/>
    </location>
</feature>
<feature type="compositionally biased region" description="Basic and acidic residues" evidence="1">
    <location>
        <begin position="221"/>
        <end position="230"/>
    </location>
</feature>
<protein>
    <submittedName>
        <fullName evidence="2">Uncharacterized protein</fullName>
    </submittedName>
</protein>
<evidence type="ECO:0000313" key="2">
    <source>
        <dbReference type="EMBL" id="KAK0461044.1"/>
    </source>
</evidence>
<evidence type="ECO:0000256" key="1">
    <source>
        <dbReference type="SAM" id="MobiDB-lite"/>
    </source>
</evidence>
<dbReference type="AlphaFoldDB" id="A0AA39N8M6"/>
<evidence type="ECO:0000313" key="3">
    <source>
        <dbReference type="Proteomes" id="UP001175211"/>
    </source>
</evidence>
<dbReference type="EMBL" id="JAUEPS010000011">
    <property type="protein sequence ID" value="KAK0461044.1"/>
    <property type="molecule type" value="Genomic_DNA"/>
</dbReference>
<name>A0AA39N8M6_ARMTA</name>
<dbReference type="Proteomes" id="UP001175211">
    <property type="component" value="Unassembled WGS sequence"/>
</dbReference>
<sequence length="289" mass="31873">MPVYDIGLAGERSTLYAQVDVGTHLPANVPMPTVGIPVEIVDPTLQHSPVENAIREDDGMTGTHRSHERESAIHRPKLHIDTSISEAEHPLATHTDALYTSPDDMSPSEQPRSRTAPRPTSPPPSRGLRRSSAQVYSPSEVAARRQQRRTSAPSRHATHSPHHTYIPQPSNRPYPDYRLLEYRPTPSMNPGSVCQLPIAQHYADDNLGSNITQPSDSGTLDAEKYPEGRLEMPLSNSRYPSLPPRTSRSFTPPDRGGATQYPPGDANMVRNPPIPHKHKSPLTDLDDIS</sequence>
<accession>A0AA39N8M6</accession>
<reference evidence="2" key="1">
    <citation type="submission" date="2023-06" db="EMBL/GenBank/DDBJ databases">
        <authorList>
            <consortium name="Lawrence Berkeley National Laboratory"/>
            <person name="Ahrendt S."/>
            <person name="Sahu N."/>
            <person name="Indic B."/>
            <person name="Wong-Bajracharya J."/>
            <person name="Merenyi Z."/>
            <person name="Ke H.-M."/>
            <person name="Monk M."/>
            <person name="Kocsube S."/>
            <person name="Drula E."/>
            <person name="Lipzen A."/>
            <person name="Balint B."/>
            <person name="Henrissat B."/>
            <person name="Andreopoulos B."/>
            <person name="Martin F.M."/>
            <person name="Harder C.B."/>
            <person name="Rigling D."/>
            <person name="Ford K.L."/>
            <person name="Foster G.D."/>
            <person name="Pangilinan J."/>
            <person name="Papanicolaou A."/>
            <person name="Barry K."/>
            <person name="LaButti K."/>
            <person name="Viragh M."/>
            <person name="Koriabine M."/>
            <person name="Yan M."/>
            <person name="Riley R."/>
            <person name="Champramary S."/>
            <person name="Plett K.L."/>
            <person name="Tsai I.J."/>
            <person name="Slot J."/>
            <person name="Sipos G."/>
            <person name="Plett J."/>
            <person name="Nagy L.G."/>
            <person name="Grigoriev I.V."/>
        </authorList>
    </citation>
    <scope>NUCLEOTIDE SEQUENCE</scope>
    <source>
        <strain evidence="2">CCBAS 213</strain>
    </source>
</reference>
<keyword evidence="3" id="KW-1185">Reference proteome</keyword>
<organism evidence="2 3">
    <name type="scientific">Armillaria tabescens</name>
    <name type="common">Ringless honey mushroom</name>
    <name type="synonym">Agaricus tabescens</name>
    <dbReference type="NCBI Taxonomy" id="1929756"/>
    <lineage>
        <taxon>Eukaryota</taxon>
        <taxon>Fungi</taxon>
        <taxon>Dikarya</taxon>
        <taxon>Basidiomycota</taxon>
        <taxon>Agaricomycotina</taxon>
        <taxon>Agaricomycetes</taxon>
        <taxon>Agaricomycetidae</taxon>
        <taxon>Agaricales</taxon>
        <taxon>Marasmiineae</taxon>
        <taxon>Physalacriaceae</taxon>
        <taxon>Desarmillaria</taxon>
    </lineage>
</organism>
<dbReference type="GeneID" id="85360660"/>
<feature type="compositionally biased region" description="Polar residues" evidence="1">
    <location>
        <begin position="234"/>
        <end position="250"/>
    </location>
</feature>
<feature type="region of interest" description="Disordered" evidence="1">
    <location>
        <begin position="205"/>
        <end position="289"/>
    </location>
</feature>
<gene>
    <name evidence="2" type="ORF">EV420DRAFT_1640546</name>
</gene>
<feature type="region of interest" description="Disordered" evidence="1">
    <location>
        <begin position="56"/>
        <end position="77"/>
    </location>
</feature>
<feature type="compositionally biased region" description="Polar residues" evidence="1">
    <location>
        <begin position="207"/>
        <end position="218"/>
    </location>
</feature>
<dbReference type="RefSeq" id="XP_060332941.1">
    <property type="nucleotide sequence ID" value="XM_060477112.1"/>
</dbReference>